<organism evidence="4 5">
    <name type="scientific">Ichthyobacterium seriolicida</name>
    <dbReference type="NCBI Taxonomy" id="242600"/>
    <lineage>
        <taxon>Bacteria</taxon>
        <taxon>Pseudomonadati</taxon>
        <taxon>Bacteroidota</taxon>
        <taxon>Flavobacteriia</taxon>
        <taxon>Flavobacteriales</taxon>
        <taxon>Ichthyobacteriaceae</taxon>
        <taxon>Ichthyobacterium</taxon>
    </lineage>
</organism>
<gene>
    <name evidence="4" type="ORF">JBKA6_0983</name>
</gene>
<name>A0A1J1E4L9_9FLAO</name>
<dbReference type="GO" id="GO:0008902">
    <property type="term" value="F:hydroxymethylpyrimidine kinase activity"/>
    <property type="evidence" value="ECO:0007669"/>
    <property type="project" value="UniProtKB-EC"/>
</dbReference>
<evidence type="ECO:0000256" key="1">
    <source>
        <dbReference type="ARBA" id="ARBA00004948"/>
    </source>
</evidence>
<dbReference type="SUPFAM" id="SSF53613">
    <property type="entry name" value="Ribokinase-like"/>
    <property type="match status" value="1"/>
</dbReference>
<evidence type="ECO:0000313" key="4">
    <source>
        <dbReference type="EMBL" id="BAV94996.1"/>
    </source>
</evidence>
<dbReference type="CDD" id="cd01169">
    <property type="entry name" value="HMPP_kinase"/>
    <property type="match status" value="1"/>
</dbReference>
<dbReference type="KEGG" id="ise:JBKA6_0983"/>
<dbReference type="GO" id="GO:0008972">
    <property type="term" value="F:phosphomethylpyrimidine kinase activity"/>
    <property type="evidence" value="ECO:0007669"/>
    <property type="project" value="InterPro"/>
</dbReference>
<keyword evidence="4" id="KW-0808">Transferase</keyword>
<dbReference type="Pfam" id="PF08543">
    <property type="entry name" value="Phos_pyr_kin"/>
    <property type="match status" value="1"/>
</dbReference>
<feature type="domain" description="Pyridoxamine kinase/Phosphomethylpyrimidine kinase" evidence="3">
    <location>
        <begin position="15"/>
        <end position="239"/>
    </location>
</feature>
<dbReference type="InterPro" id="IPR029056">
    <property type="entry name" value="Ribokinase-like"/>
</dbReference>
<proteinExistence type="predicted"/>
<dbReference type="AlphaFoldDB" id="A0A1J1E4L9"/>
<dbReference type="RefSeq" id="WP_096686435.1">
    <property type="nucleotide sequence ID" value="NZ_AP014564.1"/>
</dbReference>
<comment type="pathway">
    <text evidence="1">Cofactor biosynthesis; thiamine diphosphate biosynthesis.</text>
</comment>
<dbReference type="EMBL" id="AP014564">
    <property type="protein sequence ID" value="BAV94996.1"/>
    <property type="molecule type" value="Genomic_DNA"/>
</dbReference>
<dbReference type="InterPro" id="IPR004399">
    <property type="entry name" value="HMP/HMP-P_kinase_dom"/>
</dbReference>
<dbReference type="Gene3D" id="3.40.1190.20">
    <property type="match status" value="1"/>
</dbReference>
<reference evidence="4 5" key="1">
    <citation type="submission" date="2014-03" db="EMBL/GenBank/DDBJ databases">
        <title>complete genome sequence of Flavobacteriaceae bacterium JBKA-6.</title>
        <authorList>
            <person name="Takano T."/>
            <person name="Nakamura Y."/>
            <person name="Takuma S."/>
            <person name="Yasuike M."/>
            <person name="Matsuyama T."/>
            <person name="Sakai T."/>
            <person name="Fujiwara A."/>
            <person name="Kimoto K."/>
            <person name="Fukuda Y."/>
            <person name="Kondo H."/>
            <person name="Hirono I."/>
            <person name="Nakayasu C."/>
        </authorList>
    </citation>
    <scope>NUCLEOTIDE SEQUENCE [LARGE SCALE GENOMIC DNA]</scope>
    <source>
        <strain evidence="4 5">JBKA-6</strain>
    </source>
</reference>
<dbReference type="PANTHER" id="PTHR20858:SF17">
    <property type="entry name" value="HYDROXYMETHYLPYRIMIDINE_PHOSPHOMETHYLPYRIMIDINE KINASE THI20-RELATED"/>
    <property type="match status" value="1"/>
</dbReference>
<protein>
    <recommendedName>
        <fullName evidence="2">hydroxymethylpyrimidine kinase</fullName>
        <ecNumber evidence="2">2.7.1.49</ecNumber>
    </recommendedName>
</protein>
<evidence type="ECO:0000313" key="5">
    <source>
        <dbReference type="Proteomes" id="UP000243197"/>
    </source>
</evidence>
<accession>A0A1J1E4L9</accession>
<evidence type="ECO:0000259" key="3">
    <source>
        <dbReference type="Pfam" id="PF08543"/>
    </source>
</evidence>
<evidence type="ECO:0000256" key="2">
    <source>
        <dbReference type="ARBA" id="ARBA00012135"/>
    </source>
</evidence>
<keyword evidence="4" id="KW-0418">Kinase</keyword>
<dbReference type="Proteomes" id="UP000243197">
    <property type="component" value="Chromosome"/>
</dbReference>
<dbReference type="EC" id="2.7.1.49" evidence="2"/>
<dbReference type="OrthoDB" id="9810880at2"/>
<dbReference type="PANTHER" id="PTHR20858">
    <property type="entry name" value="PHOSPHOMETHYLPYRIMIDINE KINASE"/>
    <property type="match status" value="1"/>
</dbReference>
<keyword evidence="5" id="KW-1185">Reference proteome</keyword>
<dbReference type="GO" id="GO:0009228">
    <property type="term" value="P:thiamine biosynthetic process"/>
    <property type="evidence" value="ECO:0007669"/>
    <property type="project" value="InterPro"/>
</dbReference>
<dbReference type="InterPro" id="IPR013749">
    <property type="entry name" value="PM/HMP-P_kinase-1"/>
</dbReference>
<dbReference type="GO" id="GO:0005829">
    <property type="term" value="C:cytosol"/>
    <property type="evidence" value="ECO:0007669"/>
    <property type="project" value="TreeGrafter"/>
</dbReference>
<sequence>MPRKRPFVLTIAGLDPSASAGVYSDIKTFESLKVYGLAVPTANTLQTEKDFIKANWIPTEQIIEQLQLILDNYSIKFAKIGIVEDLQILTKIIDIIYDKGINIILDPILKSSSGFSFHKEDNYRQLIDVFGKCFLITPNYNEITSLFEHGDIESEVLELSKKTNILIKGGHNISNIGRDFLYSKDKKYTFAPKKTDITEKHGSGCVFSAAVTAYLSRGFSLHRSCLKAKSYTERFLNSNKSLLGWHK</sequence>